<evidence type="ECO:0000313" key="8">
    <source>
        <dbReference type="Proteomes" id="UP000014249"/>
    </source>
</evidence>
<feature type="transmembrane region" description="Helical" evidence="6">
    <location>
        <begin position="110"/>
        <end position="129"/>
    </location>
</feature>
<keyword evidence="5" id="KW-0479">Metal-binding</keyword>
<comment type="subcellular location">
    <subcellularLocation>
        <location evidence="1">Membrane</location>
        <topology evidence="1">Multi-pass membrane protein</topology>
    </subcellularLocation>
</comment>
<keyword evidence="5" id="KW-0862">Zinc</keyword>
<feature type="non-terminal residue" evidence="7">
    <location>
        <position position="231"/>
    </location>
</feature>
<dbReference type="InterPro" id="IPR004254">
    <property type="entry name" value="AdipoR/HlyIII-related"/>
</dbReference>
<accession>A0A8E0M991</accession>
<gene>
    <name evidence="7" type="ORF">Lpp77_12641</name>
</gene>
<dbReference type="PANTHER" id="PTHR20855">
    <property type="entry name" value="ADIPOR/PROGESTIN RECEPTOR-RELATED"/>
    <property type="match status" value="1"/>
</dbReference>
<name>A0A8E0M991_LACPA</name>
<feature type="binding site" evidence="5">
    <location>
        <position position="69"/>
    </location>
    <ligand>
        <name>Zn(2+)</name>
        <dbReference type="ChEBI" id="CHEBI:29105"/>
    </ligand>
</feature>
<dbReference type="PANTHER" id="PTHR20855:SF129">
    <property type="entry name" value="HEMOLYSIN-3 HOMOLOG"/>
    <property type="match status" value="1"/>
</dbReference>
<protein>
    <submittedName>
        <fullName evidence="7">Hemolysin-3</fullName>
    </submittedName>
</protein>
<feature type="transmembrane region" description="Helical" evidence="6">
    <location>
        <begin position="49"/>
        <end position="73"/>
    </location>
</feature>
<dbReference type="AlphaFoldDB" id="A0A8E0M991"/>
<evidence type="ECO:0000256" key="3">
    <source>
        <dbReference type="ARBA" id="ARBA00022989"/>
    </source>
</evidence>
<sequence length="231" mass="25000">MRVAKSKHYEFNNEMFSAITHAFALGLAVVGTIALGIKGANSGSQLELISYLGFGISLIILYTASTAFHGFYFSKARHVLQVLDHSGVFILIAGSYLPCCLVAIGGPLGIGLLIAIWALCFGGILYKLFFLNRFKHLETMIYVILGWLCLIGMVPLWHHLGPIGFWLLVAGGLAYTGGAMLYLQKASPTSMSSGTCLSFSAACACTIFNLPFRLMTKLYKKDRLAPSDGEA</sequence>
<evidence type="ECO:0000256" key="1">
    <source>
        <dbReference type="ARBA" id="ARBA00004141"/>
    </source>
</evidence>
<evidence type="ECO:0000313" key="7">
    <source>
        <dbReference type="EMBL" id="EPC51169.1"/>
    </source>
</evidence>
<feature type="transmembrane region" description="Helical" evidence="6">
    <location>
        <begin position="141"/>
        <end position="157"/>
    </location>
</feature>
<feature type="transmembrane region" description="Helical" evidence="6">
    <location>
        <begin position="195"/>
        <end position="214"/>
    </location>
</feature>
<dbReference type="GO" id="GO:0046872">
    <property type="term" value="F:metal ion binding"/>
    <property type="evidence" value="ECO:0007669"/>
    <property type="project" value="UniProtKB-KW"/>
</dbReference>
<reference evidence="7 8" key="1">
    <citation type="journal article" date="2013" name="PLoS ONE">
        <title>Lactobacillus paracasei comparative genomics: towards species pan-genome definition and exploitation of diversity.</title>
        <authorList>
            <person name="Smokvina T."/>
            <person name="Wels M."/>
            <person name="Polka J."/>
            <person name="Chervaux C."/>
            <person name="Brisse S."/>
            <person name="Boekhorst J."/>
            <person name="van Hylckama Vlieg J.E."/>
            <person name="Siezen R.J."/>
        </authorList>
    </citation>
    <scope>NUCLEOTIDE SEQUENCE [LARGE SCALE GENOMIC DNA]</scope>
    <source>
        <strain evidence="7 8">CNCM I-4270</strain>
    </source>
</reference>
<evidence type="ECO:0000256" key="2">
    <source>
        <dbReference type="ARBA" id="ARBA00022692"/>
    </source>
</evidence>
<keyword evidence="4 6" id="KW-0472">Membrane</keyword>
<dbReference type="EMBL" id="ANJX01000355">
    <property type="protein sequence ID" value="EPC51169.1"/>
    <property type="molecule type" value="Genomic_DNA"/>
</dbReference>
<evidence type="ECO:0000256" key="5">
    <source>
        <dbReference type="PIRSR" id="PIRSR604254-1"/>
    </source>
</evidence>
<keyword evidence="3 6" id="KW-1133">Transmembrane helix</keyword>
<proteinExistence type="predicted"/>
<dbReference type="GO" id="GO:0016020">
    <property type="term" value="C:membrane"/>
    <property type="evidence" value="ECO:0007669"/>
    <property type="project" value="UniProtKB-SubCell"/>
</dbReference>
<keyword evidence="2 6" id="KW-0812">Transmembrane</keyword>
<feature type="transmembrane region" description="Helical" evidence="6">
    <location>
        <begin position="15"/>
        <end position="37"/>
    </location>
</feature>
<dbReference type="Pfam" id="PF03006">
    <property type="entry name" value="HlyIII"/>
    <property type="match status" value="1"/>
</dbReference>
<evidence type="ECO:0000256" key="4">
    <source>
        <dbReference type="ARBA" id="ARBA00023136"/>
    </source>
</evidence>
<organism evidence="7 8">
    <name type="scientific">Lacticaseibacillus paracasei subsp. paracasei CNCM I-4270</name>
    <dbReference type="NCBI Taxonomy" id="1256202"/>
    <lineage>
        <taxon>Bacteria</taxon>
        <taxon>Bacillati</taxon>
        <taxon>Bacillota</taxon>
        <taxon>Bacilli</taxon>
        <taxon>Lactobacillales</taxon>
        <taxon>Lactobacillaceae</taxon>
        <taxon>Lacticaseibacillus</taxon>
    </lineage>
</organism>
<dbReference type="Proteomes" id="UP000014249">
    <property type="component" value="Unassembled WGS sequence"/>
</dbReference>
<evidence type="ECO:0000256" key="6">
    <source>
        <dbReference type="SAM" id="Phobius"/>
    </source>
</evidence>
<feature type="transmembrane region" description="Helical" evidence="6">
    <location>
        <begin position="163"/>
        <end position="183"/>
    </location>
</feature>
<feature type="transmembrane region" description="Helical" evidence="6">
    <location>
        <begin position="85"/>
        <end position="104"/>
    </location>
</feature>
<comment type="caution">
    <text evidence="7">The sequence shown here is derived from an EMBL/GenBank/DDBJ whole genome shotgun (WGS) entry which is preliminary data.</text>
</comment>